<feature type="compositionally biased region" description="Polar residues" evidence="1">
    <location>
        <begin position="415"/>
        <end position="426"/>
    </location>
</feature>
<dbReference type="Gene3D" id="4.10.60.10">
    <property type="entry name" value="Zinc finger, CCHC-type"/>
    <property type="match status" value="1"/>
</dbReference>
<gene>
    <name evidence="3" type="ORF">QR680_012985</name>
</gene>
<evidence type="ECO:0000313" key="3">
    <source>
        <dbReference type="EMBL" id="KAK0417398.1"/>
    </source>
</evidence>
<keyword evidence="2" id="KW-1133">Transmembrane helix</keyword>
<keyword evidence="4" id="KW-1185">Reference proteome</keyword>
<feature type="region of interest" description="Disordered" evidence="1">
    <location>
        <begin position="349"/>
        <end position="426"/>
    </location>
</feature>
<feature type="compositionally biased region" description="Acidic residues" evidence="1">
    <location>
        <begin position="87"/>
        <end position="97"/>
    </location>
</feature>
<dbReference type="Proteomes" id="UP001175271">
    <property type="component" value="Unassembled WGS sequence"/>
</dbReference>
<dbReference type="EMBL" id="JAUCMV010000002">
    <property type="protein sequence ID" value="KAK0417398.1"/>
    <property type="molecule type" value="Genomic_DNA"/>
</dbReference>
<dbReference type="InterPro" id="IPR021109">
    <property type="entry name" value="Peptidase_aspartic_dom_sf"/>
</dbReference>
<feature type="compositionally biased region" description="Basic residues" evidence="1">
    <location>
        <begin position="101"/>
        <end position="110"/>
    </location>
</feature>
<feature type="transmembrane region" description="Helical" evidence="2">
    <location>
        <begin position="434"/>
        <end position="456"/>
    </location>
</feature>
<evidence type="ECO:0000313" key="4">
    <source>
        <dbReference type="Proteomes" id="UP001175271"/>
    </source>
</evidence>
<reference evidence="3" key="1">
    <citation type="submission" date="2023-06" db="EMBL/GenBank/DDBJ databases">
        <title>Genomic analysis of the entomopathogenic nematode Steinernema hermaphroditum.</title>
        <authorList>
            <person name="Schwarz E.M."/>
            <person name="Heppert J.K."/>
            <person name="Baniya A."/>
            <person name="Schwartz H.T."/>
            <person name="Tan C.-H."/>
            <person name="Antoshechkin I."/>
            <person name="Sternberg P.W."/>
            <person name="Goodrich-Blair H."/>
            <person name="Dillman A.R."/>
        </authorList>
    </citation>
    <scope>NUCLEOTIDE SEQUENCE</scope>
    <source>
        <strain evidence="3">PS9179</strain>
        <tissue evidence="3">Whole animal</tissue>
    </source>
</reference>
<dbReference type="PANTHER" id="PTHR36943:SF1">
    <property type="entry name" value="CCHC-TYPE DOMAIN-CONTAINING PROTEIN"/>
    <property type="match status" value="1"/>
</dbReference>
<feature type="compositionally biased region" description="Basic and acidic residues" evidence="1">
    <location>
        <begin position="286"/>
        <end position="296"/>
    </location>
</feature>
<dbReference type="PANTHER" id="PTHR36943">
    <property type="entry name" value="CCHC-TYPE DOMAIN-CONTAINING PROTEIN"/>
    <property type="match status" value="1"/>
</dbReference>
<comment type="caution">
    <text evidence="3">The sequence shown here is derived from an EMBL/GenBank/DDBJ whole genome shotgun (WGS) entry which is preliminary data.</text>
</comment>
<feature type="region of interest" description="Disordered" evidence="1">
    <location>
        <begin position="61"/>
        <end position="112"/>
    </location>
</feature>
<feature type="compositionally biased region" description="Polar residues" evidence="1">
    <location>
        <begin position="77"/>
        <end position="86"/>
    </location>
</feature>
<feature type="region of interest" description="Disordered" evidence="1">
    <location>
        <begin position="283"/>
        <end position="331"/>
    </location>
</feature>
<evidence type="ECO:0000256" key="2">
    <source>
        <dbReference type="SAM" id="Phobius"/>
    </source>
</evidence>
<sequence>MKAVQQFDFKSFSEKELAVLIYAQGLHNPQLKEHLLLKLAARKPDEETDLETVHQEALTKTQVRSEVKSRQDILAVRSQSHRSTPAQEEDSASEDEDSPTRRRSQQRRVPRTPCYGCGEMHYRDDCPFSNKTCPACNKIGHKTGFCNFAKPKKAPLEVNLVSAPASSTMNFTRISVRRAHDAQSAEKTINIKVDTGSEVTIISHRTWSALKKPRLNHAAQAIVTAAKKPLKLLGWFNAQVHWKGTSRTTKLFISPSNLQILGYPTFEALGMNAKPFKEVCCSAKTDSSKPKTEHPSRSSARTKPRSSASTTTAVAQRPAASRVAQRSTKLHSLGKGTVNVLSLDVQLKPASVSSSKKPKKTPRSISGSLSTVRKTAALSRDAAPRQPTSSGPDQSAPALKNAEDKTMGTRRTLLETPSRSDATRQASRTLGCHPPLMCMLILVFMSFFPLALGGVAC</sequence>
<evidence type="ECO:0000256" key="1">
    <source>
        <dbReference type="SAM" id="MobiDB-lite"/>
    </source>
</evidence>
<dbReference type="AlphaFoldDB" id="A0AA39I3Z8"/>
<name>A0AA39I3Z8_9BILA</name>
<dbReference type="SUPFAM" id="SSF50630">
    <property type="entry name" value="Acid proteases"/>
    <property type="match status" value="1"/>
</dbReference>
<feature type="compositionally biased region" description="Polar residues" evidence="1">
    <location>
        <begin position="297"/>
        <end position="314"/>
    </location>
</feature>
<proteinExistence type="predicted"/>
<evidence type="ECO:0008006" key="5">
    <source>
        <dbReference type="Google" id="ProtNLM"/>
    </source>
</evidence>
<organism evidence="3 4">
    <name type="scientific">Steinernema hermaphroditum</name>
    <dbReference type="NCBI Taxonomy" id="289476"/>
    <lineage>
        <taxon>Eukaryota</taxon>
        <taxon>Metazoa</taxon>
        <taxon>Ecdysozoa</taxon>
        <taxon>Nematoda</taxon>
        <taxon>Chromadorea</taxon>
        <taxon>Rhabditida</taxon>
        <taxon>Tylenchina</taxon>
        <taxon>Panagrolaimomorpha</taxon>
        <taxon>Strongyloidoidea</taxon>
        <taxon>Steinernematidae</taxon>
        <taxon>Steinernema</taxon>
    </lineage>
</organism>
<keyword evidence="2" id="KW-0812">Transmembrane</keyword>
<accession>A0AA39I3Z8</accession>
<protein>
    <recommendedName>
        <fullName evidence="5">Peptidase A2 domain-containing protein</fullName>
    </recommendedName>
</protein>
<keyword evidence="2" id="KW-0472">Membrane</keyword>